<gene>
    <name evidence="1" type="ORF">HNQ55_000195</name>
</gene>
<accession>A0A7X0NE14</accession>
<sequence>MKLNGIYYISALLLSMLFTVGSAAEQLSFSKLKRGDNYLFKYRWLDINQEKQSIEFLLPRKNLFSRFRTFKNYKPKMANEFVKLSLKKYWRDNPIDNIQATFSEQSGGLHVEITGDSNSEVNKAYQQIAKLEQQFTQEYLDKNFYHLFTMNNKSGVKPNHVKIANESVDDLQSLKPVILEKVTVKNIRKVTNFILGFVQSIPYETLQSRATSSGAGFNTPLRLLWENKGDCDSKVTLTVAMLRALMPRIKIALIFIDNHAIFGIDVPAQGNETTVLFEGTTYLLADPTGPRLMNVGQLSSDTKNTILSGHYSIELLKE</sequence>
<dbReference type="Proteomes" id="UP000537141">
    <property type="component" value="Unassembled WGS sequence"/>
</dbReference>
<comment type="caution">
    <text evidence="1">The sequence shown here is derived from an EMBL/GenBank/DDBJ whole genome shotgun (WGS) entry which is preliminary data.</text>
</comment>
<keyword evidence="2" id="KW-1185">Reference proteome</keyword>
<reference evidence="1 2" key="1">
    <citation type="submission" date="2020-08" db="EMBL/GenBank/DDBJ databases">
        <title>Genomic Encyclopedia of Type Strains, Phase IV (KMG-IV): sequencing the most valuable type-strain genomes for metagenomic binning, comparative biology and taxonomic classification.</title>
        <authorList>
            <person name="Goeker M."/>
        </authorList>
    </citation>
    <scope>NUCLEOTIDE SEQUENCE [LARGE SCALE GENOMIC DNA]</scope>
    <source>
        <strain evidence="1 2">DSM 26287</strain>
    </source>
</reference>
<dbReference type="RefSeq" id="WP_184421231.1">
    <property type="nucleotide sequence ID" value="NZ_AP027362.1"/>
</dbReference>
<proteinExistence type="predicted"/>
<name>A0A7X0NE14_9GAMM</name>
<dbReference type="AlphaFoldDB" id="A0A7X0NE14"/>
<evidence type="ECO:0000313" key="2">
    <source>
        <dbReference type="Proteomes" id="UP000537141"/>
    </source>
</evidence>
<evidence type="ECO:0008006" key="3">
    <source>
        <dbReference type="Google" id="ProtNLM"/>
    </source>
</evidence>
<protein>
    <recommendedName>
        <fullName evidence="3">Transglutaminase domain-containing protein</fullName>
    </recommendedName>
</protein>
<dbReference type="EMBL" id="JACHHU010000001">
    <property type="protein sequence ID" value="MBB6541721.1"/>
    <property type="molecule type" value="Genomic_DNA"/>
</dbReference>
<organism evidence="1 2">
    <name type="scientific">Thalassotalea piscium</name>
    <dbReference type="NCBI Taxonomy" id="1230533"/>
    <lineage>
        <taxon>Bacteria</taxon>
        <taxon>Pseudomonadati</taxon>
        <taxon>Pseudomonadota</taxon>
        <taxon>Gammaproteobacteria</taxon>
        <taxon>Alteromonadales</taxon>
        <taxon>Colwelliaceae</taxon>
        <taxon>Thalassotalea</taxon>
    </lineage>
</organism>
<evidence type="ECO:0000313" key="1">
    <source>
        <dbReference type="EMBL" id="MBB6541721.1"/>
    </source>
</evidence>